<evidence type="ECO:0000313" key="2">
    <source>
        <dbReference type="EMBL" id="KIA60245.1"/>
    </source>
</evidence>
<dbReference type="Proteomes" id="UP000031364">
    <property type="component" value="Unassembled WGS sequence"/>
</dbReference>
<evidence type="ECO:0000256" key="1">
    <source>
        <dbReference type="SAM" id="MobiDB-lite"/>
    </source>
</evidence>
<sequence length="135" mass="14286">MPGDLVALPEVDWNEYFNPPKPPREPKGKRAKASTRPEGASASESDSDGNTGAAEPGVDLDATKPGNRWARKALLIAEGIETKRIPERYRGGVDRIAEALASFARPGARYDLALLQAAQALGDLAAAMGADETSQ</sequence>
<proteinExistence type="predicted"/>
<gene>
    <name evidence="2" type="ORF">FG87_38165</name>
</gene>
<accession>A0ABR4Z4H7</accession>
<feature type="region of interest" description="Disordered" evidence="1">
    <location>
        <begin position="1"/>
        <end position="65"/>
    </location>
</feature>
<organism evidence="2 3">
    <name type="scientific">Nocardia vulneris</name>
    <dbReference type="NCBI Taxonomy" id="1141657"/>
    <lineage>
        <taxon>Bacteria</taxon>
        <taxon>Bacillati</taxon>
        <taxon>Actinomycetota</taxon>
        <taxon>Actinomycetes</taxon>
        <taxon>Mycobacteriales</taxon>
        <taxon>Nocardiaceae</taxon>
        <taxon>Nocardia</taxon>
    </lineage>
</organism>
<reference evidence="2 3" key="1">
    <citation type="journal article" date="2014" name="Int. J. Syst. Evol. Microbiol.">
        <title>Nocardia vulneris sp. nov., isolated from wounds of human patients in North America.</title>
        <authorList>
            <person name="Lasker B.A."/>
            <person name="Bell M."/>
            <person name="Klenk H.P."/>
            <person name="Sproer C."/>
            <person name="Schumann C."/>
            <person name="Schumann P."/>
            <person name="Brown J.M."/>
        </authorList>
    </citation>
    <scope>NUCLEOTIDE SEQUENCE [LARGE SCALE GENOMIC DNA]</scope>
    <source>
        <strain evidence="2 3">W9851</strain>
    </source>
</reference>
<dbReference type="EMBL" id="JNFP01000075">
    <property type="protein sequence ID" value="KIA60245.1"/>
    <property type="molecule type" value="Genomic_DNA"/>
</dbReference>
<protein>
    <recommendedName>
        <fullName evidence="4">Terminase small subunit</fullName>
    </recommendedName>
</protein>
<keyword evidence="3" id="KW-1185">Reference proteome</keyword>
<comment type="caution">
    <text evidence="2">The sequence shown here is derived from an EMBL/GenBank/DDBJ whole genome shotgun (WGS) entry which is preliminary data.</text>
</comment>
<evidence type="ECO:0008006" key="4">
    <source>
        <dbReference type="Google" id="ProtNLM"/>
    </source>
</evidence>
<name>A0ABR4Z4H7_9NOCA</name>
<evidence type="ECO:0000313" key="3">
    <source>
        <dbReference type="Proteomes" id="UP000031364"/>
    </source>
</evidence>